<evidence type="ECO:0000313" key="2">
    <source>
        <dbReference type="Proteomes" id="UP000010366"/>
    </source>
</evidence>
<keyword evidence="2" id="KW-1185">Reference proteome</keyword>
<sequence>MTSEQRESITVKVKLIHNSNGKVYYYLDMSGLIVPTEENAQYYLTGDRFFLTFEFERWRFNVTKVYCEENESVSYPFMMDTSNLEIVSRS</sequence>
<protein>
    <submittedName>
        <fullName evidence="1">Uncharacterized protein</fullName>
    </submittedName>
</protein>
<dbReference type="AlphaFoldDB" id="K9UEC1"/>
<name>K9UEC1_CHAP6</name>
<dbReference type="EMBL" id="CP003600">
    <property type="protein sequence ID" value="AFY93180.1"/>
    <property type="molecule type" value="Genomic_DNA"/>
</dbReference>
<evidence type="ECO:0000313" key="1">
    <source>
        <dbReference type="EMBL" id="AFY93180.1"/>
    </source>
</evidence>
<reference evidence="1 2" key="1">
    <citation type="submission" date="2012-05" db="EMBL/GenBank/DDBJ databases">
        <title>Finished chromosome of genome of Chamaesiphon sp. PCC 6605.</title>
        <authorList>
            <consortium name="US DOE Joint Genome Institute"/>
            <person name="Gugger M."/>
            <person name="Coursin T."/>
            <person name="Rippka R."/>
            <person name="Tandeau De Marsac N."/>
            <person name="Huntemann M."/>
            <person name="Wei C.-L."/>
            <person name="Han J."/>
            <person name="Detter J.C."/>
            <person name="Han C."/>
            <person name="Tapia R."/>
            <person name="Chen A."/>
            <person name="Kyrpides N."/>
            <person name="Mavromatis K."/>
            <person name="Markowitz V."/>
            <person name="Szeto E."/>
            <person name="Ivanova N."/>
            <person name="Pagani I."/>
            <person name="Pati A."/>
            <person name="Goodwin L."/>
            <person name="Nordberg H.P."/>
            <person name="Cantor M.N."/>
            <person name="Hua S.X."/>
            <person name="Woyke T."/>
            <person name="Kerfeld C.A."/>
        </authorList>
    </citation>
    <scope>NUCLEOTIDE SEQUENCE [LARGE SCALE GENOMIC DNA]</scope>
    <source>
        <strain evidence="2">ATCC 27169 / PCC 6605</strain>
    </source>
</reference>
<proteinExistence type="predicted"/>
<organism evidence="1 2">
    <name type="scientific">Chamaesiphon minutus (strain ATCC 27169 / PCC 6605)</name>
    <dbReference type="NCBI Taxonomy" id="1173020"/>
    <lineage>
        <taxon>Bacteria</taxon>
        <taxon>Bacillati</taxon>
        <taxon>Cyanobacteriota</taxon>
        <taxon>Cyanophyceae</taxon>
        <taxon>Gomontiellales</taxon>
        <taxon>Chamaesiphonaceae</taxon>
        <taxon>Chamaesiphon</taxon>
    </lineage>
</organism>
<gene>
    <name evidence="1" type="ORF">Cha6605_2087</name>
</gene>
<dbReference type="Proteomes" id="UP000010366">
    <property type="component" value="Chromosome"/>
</dbReference>
<dbReference type="KEGG" id="cmp:Cha6605_2087"/>
<dbReference type="HOGENOM" id="CLU_165334_0_0_3"/>
<accession>K9UEC1</accession>